<accession>A0A9P3GZ15</accession>
<name>A0A9P3GZ15_9APHY</name>
<dbReference type="Proteomes" id="UP000703269">
    <property type="component" value="Unassembled WGS sequence"/>
</dbReference>
<feature type="region of interest" description="Disordered" evidence="1">
    <location>
        <begin position="408"/>
        <end position="442"/>
    </location>
</feature>
<dbReference type="OrthoDB" id="2768905at2759"/>
<reference evidence="2 3" key="1">
    <citation type="submission" date="2021-08" db="EMBL/GenBank/DDBJ databases">
        <title>Draft Genome Sequence of Phanerochaete sordida strain YK-624.</title>
        <authorList>
            <person name="Mori T."/>
            <person name="Dohra H."/>
            <person name="Suzuki T."/>
            <person name="Kawagishi H."/>
            <person name="Hirai H."/>
        </authorList>
    </citation>
    <scope>NUCLEOTIDE SEQUENCE [LARGE SCALE GENOMIC DNA]</scope>
    <source>
        <strain evidence="2 3">YK-624</strain>
    </source>
</reference>
<evidence type="ECO:0000313" key="2">
    <source>
        <dbReference type="EMBL" id="GJF00891.1"/>
    </source>
</evidence>
<comment type="caution">
    <text evidence="2">The sequence shown here is derived from an EMBL/GenBank/DDBJ whole genome shotgun (WGS) entry which is preliminary data.</text>
</comment>
<organism evidence="2 3">
    <name type="scientific">Phanerochaete sordida</name>
    <dbReference type="NCBI Taxonomy" id="48140"/>
    <lineage>
        <taxon>Eukaryota</taxon>
        <taxon>Fungi</taxon>
        <taxon>Dikarya</taxon>
        <taxon>Basidiomycota</taxon>
        <taxon>Agaricomycotina</taxon>
        <taxon>Agaricomycetes</taxon>
        <taxon>Polyporales</taxon>
        <taxon>Phanerochaetaceae</taxon>
        <taxon>Phanerochaete</taxon>
    </lineage>
</organism>
<sequence>MAFTINQIVLNDSSAETDHTAVINALNTVVMDPRVDEVPDYIKTWVQETVFQGIKMNTNALIVGVSQFVKDLLSEINPRMESIAGAINSLTDTVNENVRDPQVPNDLGTAMGGVLGDVNDIRAAVTNVQRQLNRLPADVGSAGGGSFRPKVSQPPVFSGEKGTIKLDDWRNLVELWNKSQGIVTDNQRIVNALSLVREPANKRLQSYFKKNAADEDLGSIADFWKALEGTYGQLAFAGTASKDLEKLLDNKTLAQKDLVAFSVQFKVLLDNSDKPFSDKYMIDKLHGLLEETFRMFILGKGKANWPKTASEYVDYLLVAYKEVYPHKAQDHIFSKGNSSGSASAKDPNAMEVDAANANTKKGKGKGKQANSQEAKPAVTVPCAICVGNGKTARAKTHVLNDCFELKKNDNKASTSGTGSNNGKAGKPAGGNGKNKQALAAKKNSIQQVKARLAQLEKEEEELKNGDDEDVVINAARITEWDEEDNKTSKETPAQEPADELAAARERLNKKFGKVSARKVDFVSDL</sequence>
<dbReference type="EMBL" id="BPQB01000230">
    <property type="protein sequence ID" value="GJF00891.1"/>
    <property type="molecule type" value="Genomic_DNA"/>
</dbReference>
<dbReference type="AlphaFoldDB" id="A0A9P3GZ15"/>
<proteinExistence type="predicted"/>
<protein>
    <submittedName>
        <fullName evidence="2">Uncharacterized protein</fullName>
    </submittedName>
</protein>
<evidence type="ECO:0000313" key="3">
    <source>
        <dbReference type="Proteomes" id="UP000703269"/>
    </source>
</evidence>
<evidence type="ECO:0000256" key="1">
    <source>
        <dbReference type="SAM" id="MobiDB-lite"/>
    </source>
</evidence>
<feature type="region of interest" description="Disordered" evidence="1">
    <location>
        <begin position="476"/>
        <end position="499"/>
    </location>
</feature>
<gene>
    <name evidence="2" type="ORF">PsYK624_171940</name>
</gene>
<keyword evidence="3" id="KW-1185">Reference proteome</keyword>